<dbReference type="AlphaFoldDB" id="A0A510J9L1"/>
<evidence type="ECO:0000313" key="2">
    <source>
        <dbReference type="EMBL" id="BBM36000.1"/>
    </source>
</evidence>
<feature type="transmembrane region" description="Helical" evidence="1">
    <location>
        <begin position="80"/>
        <end position="96"/>
    </location>
</feature>
<name>A0A510J9L1_9FUSO</name>
<dbReference type="EMBL" id="AP019822">
    <property type="protein sequence ID" value="BBM36000.1"/>
    <property type="molecule type" value="Genomic_DNA"/>
</dbReference>
<proteinExistence type="predicted"/>
<feature type="transmembrane region" description="Helical" evidence="1">
    <location>
        <begin position="32"/>
        <end position="48"/>
    </location>
</feature>
<dbReference type="Proteomes" id="UP000321606">
    <property type="component" value="Chromosome"/>
</dbReference>
<feature type="transmembrane region" description="Helical" evidence="1">
    <location>
        <begin position="116"/>
        <end position="145"/>
    </location>
</feature>
<reference evidence="2 3" key="1">
    <citation type="submission" date="2019-07" db="EMBL/GenBank/DDBJ databases">
        <title>Complete Genome Sequence of Leptotrichia goodfellowii Strain JCM 16774.</title>
        <authorList>
            <person name="Watanabe S."/>
            <person name="Cui L."/>
        </authorList>
    </citation>
    <scope>NUCLEOTIDE SEQUENCE [LARGE SCALE GENOMIC DNA]</scope>
    <source>
        <strain evidence="2 3">JCM16774</strain>
    </source>
</reference>
<feature type="transmembrane region" description="Helical" evidence="1">
    <location>
        <begin position="55"/>
        <end position="74"/>
    </location>
</feature>
<dbReference type="RefSeq" id="WP_026737415.1">
    <property type="nucleotide sequence ID" value="NZ_AP019822.1"/>
</dbReference>
<protein>
    <submittedName>
        <fullName evidence="2">Uncharacterized protein</fullName>
    </submittedName>
</protein>
<sequence>MKKYGEQIKLLIIFQVIKTVLAFVLDYRYLNWVTIFGILIFYIISEILKNKRMVYCYYCFLFYEFSGLSMIYLLSYKYEYTWEITTTIIIMIFSELRFKKLIKFMKKSSKGKKIEFFAFLSTILILKLIITSIVFTIILLLLLHFHLIGN</sequence>
<gene>
    <name evidence="2" type="ORF">JCM16774_0932</name>
</gene>
<keyword evidence="1" id="KW-0812">Transmembrane</keyword>
<accession>A0A510J9L1</accession>
<dbReference type="STRING" id="714315.GCA_000516535_00924"/>
<dbReference type="KEGG" id="lgo:JCM16774_0932"/>
<evidence type="ECO:0000256" key="1">
    <source>
        <dbReference type="SAM" id="Phobius"/>
    </source>
</evidence>
<keyword evidence="1" id="KW-1133">Transmembrane helix</keyword>
<evidence type="ECO:0000313" key="3">
    <source>
        <dbReference type="Proteomes" id="UP000321606"/>
    </source>
</evidence>
<organism evidence="2 3">
    <name type="scientific">Pseudoleptotrichia goodfellowii</name>
    <dbReference type="NCBI Taxonomy" id="157692"/>
    <lineage>
        <taxon>Bacteria</taxon>
        <taxon>Fusobacteriati</taxon>
        <taxon>Fusobacteriota</taxon>
        <taxon>Fusobacteriia</taxon>
        <taxon>Fusobacteriales</taxon>
        <taxon>Leptotrichiaceae</taxon>
        <taxon>Pseudoleptotrichia</taxon>
    </lineage>
</organism>
<keyword evidence="1" id="KW-0472">Membrane</keyword>